<dbReference type="GO" id="GO:0005737">
    <property type="term" value="C:cytoplasm"/>
    <property type="evidence" value="ECO:0007669"/>
    <property type="project" value="UniProtKB-SubCell"/>
</dbReference>
<dbReference type="Proteomes" id="UP001286313">
    <property type="component" value="Unassembled WGS sequence"/>
</dbReference>
<evidence type="ECO:0000313" key="6">
    <source>
        <dbReference type="EMBL" id="KAK3851995.1"/>
    </source>
</evidence>
<feature type="compositionally biased region" description="Basic residues" evidence="4">
    <location>
        <begin position="239"/>
        <end position="254"/>
    </location>
</feature>
<feature type="compositionally biased region" description="Polar residues" evidence="4">
    <location>
        <begin position="459"/>
        <end position="494"/>
    </location>
</feature>
<evidence type="ECO:0000256" key="5">
    <source>
        <dbReference type="SAM" id="SignalP"/>
    </source>
</evidence>
<proteinExistence type="inferred from homology"/>
<dbReference type="PANTHER" id="PTHR33662:SF3">
    <property type="entry name" value="FIBROUS SHEATH CABYR-BINDING PROTEIN-LIKE-RELATED"/>
    <property type="match status" value="1"/>
</dbReference>
<keyword evidence="5" id="KW-0732">Signal</keyword>
<accession>A0AAE1BN98</accession>
<feature type="compositionally biased region" description="Low complexity" evidence="4">
    <location>
        <begin position="807"/>
        <end position="817"/>
    </location>
</feature>
<evidence type="ECO:0000256" key="4">
    <source>
        <dbReference type="SAM" id="MobiDB-lite"/>
    </source>
</evidence>
<protein>
    <recommendedName>
        <fullName evidence="8">Ubiquitinyl hydrolase 1</fullName>
    </recommendedName>
</protein>
<dbReference type="CDD" id="cd22790">
    <property type="entry name" value="OTU_OTUL-like"/>
    <property type="match status" value="1"/>
</dbReference>
<feature type="compositionally biased region" description="Low complexity" evidence="4">
    <location>
        <begin position="721"/>
        <end position="736"/>
    </location>
</feature>
<feature type="compositionally biased region" description="Polar residues" evidence="4">
    <location>
        <begin position="878"/>
        <end position="907"/>
    </location>
</feature>
<feature type="region of interest" description="Disordered" evidence="4">
    <location>
        <begin position="31"/>
        <end position="57"/>
    </location>
</feature>
<comment type="caution">
    <text evidence="6">The sequence shown here is derived from an EMBL/GenBank/DDBJ whole genome shotgun (WGS) entry which is preliminary data.</text>
</comment>
<feature type="compositionally biased region" description="Low complexity" evidence="4">
    <location>
        <begin position="177"/>
        <end position="198"/>
    </location>
</feature>
<feature type="compositionally biased region" description="Low complexity" evidence="4">
    <location>
        <begin position="922"/>
        <end position="943"/>
    </location>
</feature>
<dbReference type="InterPro" id="IPR023235">
    <property type="entry name" value="FAM105"/>
</dbReference>
<dbReference type="Pfam" id="PF16218">
    <property type="entry name" value="Peptidase_C101"/>
    <property type="match status" value="1"/>
</dbReference>
<dbReference type="EMBL" id="JAWQEG010007633">
    <property type="protein sequence ID" value="KAK3851995.1"/>
    <property type="molecule type" value="Genomic_DNA"/>
</dbReference>
<feature type="compositionally biased region" description="Polar residues" evidence="4">
    <location>
        <begin position="755"/>
        <end position="765"/>
    </location>
</feature>
<feature type="compositionally biased region" description="Basic residues" evidence="4">
    <location>
        <begin position="159"/>
        <end position="172"/>
    </location>
</feature>
<feature type="compositionally biased region" description="Low complexity" evidence="4">
    <location>
        <begin position="624"/>
        <end position="657"/>
    </location>
</feature>
<feature type="compositionally biased region" description="Low complexity" evidence="4">
    <location>
        <begin position="46"/>
        <end position="57"/>
    </location>
</feature>
<organism evidence="6 7">
    <name type="scientific">Petrolisthes cinctipes</name>
    <name type="common">Flat porcelain crab</name>
    <dbReference type="NCBI Taxonomy" id="88211"/>
    <lineage>
        <taxon>Eukaryota</taxon>
        <taxon>Metazoa</taxon>
        <taxon>Ecdysozoa</taxon>
        <taxon>Arthropoda</taxon>
        <taxon>Crustacea</taxon>
        <taxon>Multicrustacea</taxon>
        <taxon>Malacostraca</taxon>
        <taxon>Eumalacostraca</taxon>
        <taxon>Eucarida</taxon>
        <taxon>Decapoda</taxon>
        <taxon>Pleocyemata</taxon>
        <taxon>Anomura</taxon>
        <taxon>Galatheoidea</taxon>
        <taxon>Porcellanidae</taxon>
        <taxon>Petrolisthes</taxon>
    </lineage>
</organism>
<feature type="region of interest" description="Disordered" evidence="4">
    <location>
        <begin position="603"/>
        <end position="675"/>
    </location>
</feature>
<dbReference type="PANTHER" id="PTHR33662">
    <property type="entry name" value="OTU DEUBIQUITINASE WITH LINEAR LINKAGE-SPECIFICITY A-RELATED"/>
    <property type="match status" value="1"/>
</dbReference>
<feature type="region of interest" description="Disordered" evidence="4">
    <location>
        <begin position="127"/>
        <end position="263"/>
    </location>
</feature>
<feature type="non-terminal residue" evidence="6">
    <location>
        <position position="1"/>
    </location>
</feature>
<dbReference type="GO" id="GO:1990108">
    <property type="term" value="P:protein linear deubiquitination"/>
    <property type="evidence" value="ECO:0007669"/>
    <property type="project" value="TreeGrafter"/>
</dbReference>
<feature type="compositionally biased region" description="Low complexity" evidence="4">
    <location>
        <begin position="507"/>
        <end position="523"/>
    </location>
</feature>
<evidence type="ECO:0000256" key="3">
    <source>
        <dbReference type="ARBA" id="ARBA00022490"/>
    </source>
</evidence>
<dbReference type="GO" id="GO:0004843">
    <property type="term" value="F:cysteine-type deubiquitinase activity"/>
    <property type="evidence" value="ECO:0007669"/>
    <property type="project" value="TreeGrafter"/>
</dbReference>
<gene>
    <name evidence="6" type="ORF">Pcinc_041397</name>
</gene>
<keyword evidence="7" id="KW-1185">Reference proteome</keyword>
<evidence type="ECO:0000313" key="7">
    <source>
        <dbReference type="Proteomes" id="UP001286313"/>
    </source>
</evidence>
<reference evidence="6" key="1">
    <citation type="submission" date="2023-10" db="EMBL/GenBank/DDBJ databases">
        <title>Genome assemblies of two species of porcelain crab, Petrolisthes cinctipes and Petrolisthes manimaculis (Anomura: Porcellanidae).</title>
        <authorList>
            <person name="Angst P."/>
        </authorList>
    </citation>
    <scope>NUCLEOTIDE SEQUENCE</scope>
    <source>
        <strain evidence="6">PB745_01</strain>
        <tissue evidence="6">Gill</tissue>
    </source>
</reference>
<feature type="region of interest" description="Disordered" evidence="4">
    <location>
        <begin position="790"/>
        <end position="980"/>
    </location>
</feature>
<feature type="region of interest" description="Disordered" evidence="4">
    <location>
        <begin position="697"/>
        <end position="771"/>
    </location>
</feature>
<feature type="region of interest" description="Disordered" evidence="4">
    <location>
        <begin position="284"/>
        <end position="306"/>
    </location>
</feature>
<comment type="subcellular location">
    <subcellularLocation>
        <location evidence="1">Cytoplasm</location>
    </subcellularLocation>
</comment>
<feature type="compositionally biased region" description="Low complexity" evidence="4">
    <location>
        <begin position="960"/>
        <end position="969"/>
    </location>
</feature>
<evidence type="ECO:0008006" key="8">
    <source>
        <dbReference type="Google" id="ProtNLM"/>
    </source>
</evidence>
<feature type="signal peptide" evidence="5">
    <location>
        <begin position="1"/>
        <end position="16"/>
    </location>
</feature>
<feature type="compositionally biased region" description="Basic and acidic residues" evidence="4">
    <location>
        <begin position="738"/>
        <end position="748"/>
    </location>
</feature>
<comment type="similarity">
    <text evidence="2">Belongs to the peptidase C65 family. Otulin subfamily.</text>
</comment>
<dbReference type="AlphaFoldDB" id="A0AAE1BN98"/>
<evidence type="ECO:0000256" key="1">
    <source>
        <dbReference type="ARBA" id="ARBA00004496"/>
    </source>
</evidence>
<feature type="region of interest" description="Disordered" evidence="4">
    <location>
        <begin position="437"/>
        <end position="532"/>
    </location>
</feature>
<keyword evidence="3" id="KW-0963">Cytoplasm</keyword>
<dbReference type="PRINTS" id="PR02055">
    <property type="entry name" value="PROTEINF105"/>
</dbReference>
<name>A0AAE1BN98_PETCI</name>
<feature type="compositionally biased region" description="Low complexity" evidence="4">
    <location>
        <begin position="839"/>
        <end position="870"/>
    </location>
</feature>
<evidence type="ECO:0000256" key="2">
    <source>
        <dbReference type="ARBA" id="ARBA00010267"/>
    </source>
</evidence>
<feature type="chain" id="PRO_5041963179" description="Ubiquitinyl hydrolase 1" evidence="5">
    <location>
        <begin position="17"/>
        <end position="1246"/>
    </location>
</feature>
<sequence>RAGSVIFLVGVGSLVCWKLWEHWRAGGGGGCSPSILSPTPPPSPPHTTTNTPTTRTNTRGILASLLEEDLIQDPDDFEDDDPTFFHGKYFGPTSPCDEVSLSTDLSEAGSEALAKHYLADASASYTHGDEGVVSSSEASLPTDEDTDDELRGSNGGGRRVVRRKHRRHHQHQHSPDTTNTTTTTTPHHTNTQPHNNNTRRNKDSGLPQSCTPRPHPHHPPTLQEYEWASSESSPECHPSTRHHHHQRTLRHHHNTLTTPDTEEVVERRQRLLNMPQNRYSDLALAQSNRNNDVGGVDGDDDDVGRMSQSISSASLADLMDKLRQRAAQRPMSLSRDNSVASNLSEMVTSPLGSRRYPFKREDSVCSNVSGVSDLAPSECCSEASLDVSVKDDLAVSTLTCLDNIEHELDDLKTDMIEMDQEVTKFTSRPDPYTFKTTYSDVSVGSGESRPESAMEVYSSPRSKLSSQALLRAQMTSDAENADSDSCQQQVSEASGSMEWDSPQHGWSSSSRPRPLSLPTALPSHTASRCITQDDTMPSLEWDNGCLRQYSEDHNNTTTTSTHSDTRDDVFHTSAHERHQLLPDHSSLELDLEEELRSPQGAMTDVWDLPPAAPMTTSVDSAIHSGTGSRSNSSSPIPPGLNRSLLSSSGLASSCEISPATPAEDSEGGGGGWGRWWGGVHAGGDWGSKARRYWSSEESGFMDTPDSEINVAPPLAPPPLAPHLAPLAQQQQQQQHLSPLHEIKEKEGSESSTSTPQHNITTTTTFIPGDNNINNNTYNNNITAAAAVNGNNSIPKKTHTHTNDTTHTHTNADTTNTTINGASNDNKTNENKTTNENEETNGAQNNNRNLDTNYINNNNIIMGNRSSSSSMGSGGRSTLADNNDNKSSMGSGGRSTLSADNNDNRSSMGSGGRSTLAADNNDNNRPQSRTTRTNNNNTATTTTNDIQSRGDDDDRVEPLLSSSSTAATTTRGQQQHNDDDVGLVAVGPRMELVAYARKEWQGNTTTAITMRKGYTAIPEELHLTHLRRVRGDNYCGVRAAVYQVLSAGVSLPPATPTYTRLATHLSTGATWIKDWTFARRINSDGDILNTFKKCLDDLESLGSSLSGCVGNRGSVLCDILNNNPSLDIRVCEAVKLHMLAAALDLHAAATRGDVLPLFAMIMFARQSSPNPRLLLKNHLNAVGDTAGLEQIEMFLLGWSLGVTVQVVRPGSHGADDYICYYPDTNLGVWPQITLLAEDDRHYNVLGK</sequence>